<feature type="transmembrane region" description="Helical" evidence="1">
    <location>
        <begin position="162"/>
        <end position="184"/>
    </location>
</feature>
<organism evidence="2 3">
    <name type="scientific">Aquibium carbonis</name>
    <dbReference type="NCBI Taxonomy" id="2495581"/>
    <lineage>
        <taxon>Bacteria</taxon>
        <taxon>Pseudomonadati</taxon>
        <taxon>Pseudomonadota</taxon>
        <taxon>Alphaproteobacteria</taxon>
        <taxon>Hyphomicrobiales</taxon>
        <taxon>Phyllobacteriaceae</taxon>
        <taxon>Aquibium</taxon>
    </lineage>
</organism>
<reference evidence="2 3" key="1">
    <citation type="submission" date="2018-12" db="EMBL/GenBank/DDBJ databases">
        <title>Mesorhizobium carbonis sp. nov., isolated from coal mine water.</title>
        <authorList>
            <person name="Xin W."/>
            <person name="Xu Z."/>
            <person name="Xiang F."/>
            <person name="Zhang J."/>
            <person name="Xi L."/>
            <person name="Liu J."/>
        </authorList>
    </citation>
    <scope>NUCLEOTIDE SEQUENCE [LARGE SCALE GENOMIC DNA]</scope>
    <source>
        <strain evidence="2 3">B2.3</strain>
    </source>
</reference>
<dbReference type="AlphaFoldDB" id="A0A3R9YDI1"/>
<dbReference type="OrthoDB" id="7257484at2"/>
<feature type="transmembrane region" description="Helical" evidence="1">
    <location>
        <begin position="133"/>
        <end position="156"/>
    </location>
</feature>
<dbReference type="Gene3D" id="3.40.50.1820">
    <property type="entry name" value="alpha/beta hydrolase"/>
    <property type="match status" value="1"/>
</dbReference>
<protein>
    <submittedName>
        <fullName evidence="2">Lipase</fullName>
    </submittedName>
</protein>
<proteinExistence type="predicted"/>
<dbReference type="InterPro" id="IPR029058">
    <property type="entry name" value="AB_hydrolase_fold"/>
</dbReference>
<comment type="caution">
    <text evidence="2">The sequence shown here is derived from an EMBL/GenBank/DDBJ whole genome shotgun (WGS) entry which is preliminary data.</text>
</comment>
<evidence type="ECO:0000313" key="3">
    <source>
        <dbReference type="Proteomes" id="UP000278398"/>
    </source>
</evidence>
<dbReference type="Proteomes" id="UP000278398">
    <property type="component" value="Unassembled WGS sequence"/>
</dbReference>
<keyword evidence="1" id="KW-1133">Transmembrane helix</keyword>
<accession>A0A3R9YDI1</accession>
<dbReference type="SUPFAM" id="SSF53474">
    <property type="entry name" value="alpha/beta-Hydrolases"/>
    <property type="match status" value="2"/>
</dbReference>
<name>A0A3R9YDI1_9HYPH</name>
<evidence type="ECO:0000313" key="2">
    <source>
        <dbReference type="EMBL" id="RST85122.1"/>
    </source>
</evidence>
<dbReference type="RefSeq" id="WP_126701163.1">
    <property type="nucleotide sequence ID" value="NZ_RWKW01000064.1"/>
</dbReference>
<evidence type="ECO:0000256" key="1">
    <source>
        <dbReference type="SAM" id="Phobius"/>
    </source>
</evidence>
<keyword evidence="3" id="KW-1185">Reference proteome</keyword>
<gene>
    <name evidence="2" type="ORF">EJC49_17160</name>
</gene>
<dbReference type="EMBL" id="RWKW01000064">
    <property type="protein sequence ID" value="RST85122.1"/>
    <property type="molecule type" value="Genomic_DNA"/>
</dbReference>
<sequence>MSGDTDGPAPSHVRPVARRAVFHIGGYERNDAPHFFGRLDRELERFRACWSVSATLGPVSVDGPEAATALLAYDDGVRRTETELTFLDYDDLVAEEGKRSLARRLDDYVTAFFDYVISGTAFRFFRANWRFGLFFLYPALGFFAPLLVGYAVWAALQAPPGTGAALAAVALGLAVALLPIWFMVRRMFLFHMKGLWIAGSDFARGRGMRFERRLERWADIVERRLADGRFDEVVFVGHSFGGALVLDLAARHAARVVEAGGVPRFNILTAGSTAPMVFMHPFARAARDHLGFLAAQRGVWWVDAQALIDPINFFRCDPLSLAGVSNPRSEPFPMVFEVRIRDMVDPHFYGSMKYNIFRVHYQFVSANTRRYGYDYAMMCFGPMPITHAVERAVNARPFDPTSPDLS</sequence>
<keyword evidence="1" id="KW-0472">Membrane</keyword>
<keyword evidence="1" id="KW-0812">Transmembrane</keyword>